<evidence type="ECO:0000256" key="5">
    <source>
        <dbReference type="ARBA" id="ARBA00022606"/>
    </source>
</evidence>
<dbReference type="EMBL" id="VDFV01000111">
    <property type="protein sequence ID" value="TNC59359.1"/>
    <property type="molecule type" value="Genomic_DNA"/>
</dbReference>
<evidence type="ECO:0000313" key="20">
    <source>
        <dbReference type="Proteomes" id="UP000305709"/>
    </source>
</evidence>
<dbReference type="SUPFAM" id="SSF55785">
    <property type="entry name" value="PYP-like sensor domain (PAS domain)"/>
    <property type="match status" value="2"/>
</dbReference>
<dbReference type="Gene3D" id="3.30.565.10">
    <property type="entry name" value="Histidine kinase-like ATPase, C-terminal domain"/>
    <property type="match status" value="1"/>
</dbReference>
<evidence type="ECO:0000259" key="17">
    <source>
        <dbReference type="PROSITE" id="PS50112"/>
    </source>
</evidence>
<dbReference type="SMART" id="SM00091">
    <property type="entry name" value="PAS"/>
    <property type="match status" value="2"/>
</dbReference>
<dbReference type="PANTHER" id="PTHR41523:SF8">
    <property type="entry name" value="ETHYLENE RESPONSE SENSOR PROTEIN"/>
    <property type="match status" value="1"/>
</dbReference>
<evidence type="ECO:0000256" key="13">
    <source>
        <dbReference type="ARBA" id="ARBA00022991"/>
    </source>
</evidence>
<dbReference type="Pfam" id="PF01590">
    <property type="entry name" value="GAF"/>
    <property type="match status" value="1"/>
</dbReference>
<sequence length="640" mass="72155">MPDRDRSEVLLKQRKVLADFGDVALQSEDLNAVLQEACRLVGEALGTGRAKVLEIEEGGQSLFVRAGVGWASDVVGHVHLPMEEHSSETFAIKLGEPVITQDISKEDRFDVPPFMKEAGVVALVNVPVFRPGRRAYGLLQVDDTQARDFDQGDIEFLRTYATILGPVIDRLLKLTELRSSEERFRAIVETATDYAIFTTDTDGRIVIWPKGAQEIFGWTAEEAVGQPMEMTYTPEDRAEGVPAKERQEAREKGHAPNVRWHVRKDGSRVFIDGVARPLTGPDGTETGFVKVGQDVTERRATEEALRESEERFQQFGEASSDVLWIRDSESLAYEYLSPAYEQVYGLPREEALRGNHVYRWMELIHPEDRERVLDLLRRVRAGENATETYRVIRPSDGQTRWIRNTDFPLRDADGRVQRIGGLSHDTTEEVETRERLQVLVTELQHRTRNLIGVVNSIANQTMAHTGPTEAFREEFSHRMAALSRVQGLLSRSQEEPITLRALLTLELDALGAKEGEHVRIDGPWVRIRPTIVQTVALVVHELATNARKYGALSEGGGRLSVEWRLREVEGERRAFIDWREEDLSPTEADQFAAERGGGYGRRLIERALPYSLGATTTYELGSTELRCTIDLPLDRAPVAR</sequence>
<dbReference type="GO" id="GO:0006355">
    <property type="term" value="P:regulation of DNA-templated transcription"/>
    <property type="evidence" value="ECO:0007669"/>
    <property type="project" value="InterPro"/>
</dbReference>
<evidence type="ECO:0000256" key="3">
    <source>
        <dbReference type="ARBA" id="ARBA00022543"/>
    </source>
</evidence>
<keyword evidence="8" id="KW-0808">Transferase</keyword>
<evidence type="ECO:0000259" key="18">
    <source>
        <dbReference type="PROSITE" id="PS50113"/>
    </source>
</evidence>
<evidence type="ECO:0000256" key="12">
    <source>
        <dbReference type="ARBA" id="ARBA00022840"/>
    </source>
</evidence>
<dbReference type="GO" id="GO:0009881">
    <property type="term" value="F:photoreceptor activity"/>
    <property type="evidence" value="ECO:0007669"/>
    <property type="project" value="UniProtKB-KW"/>
</dbReference>
<evidence type="ECO:0000256" key="6">
    <source>
        <dbReference type="ARBA" id="ARBA00022630"/>
    </source>
</evidence>
<dbReference type="SMART" id="SM00065">
    <property type="entry name" value="GAF"/>
    <property type="match status" value="1"/>
</dbReference>
<dbReference type="EC" id="2.7.13.3" evidence="2"/>
<dbReference type="InterPro" id="IPR029016">
    <property type="entry name" value="GAF-like_dom_sf"/>
</dbReference>
<feature type="region of interest" description="Disordered" evidence="16">
    <location>
        <begin position="236"/>
        <end position="255"/>
    </location>
</feature>
<organism evidence="19 20">
    <name type="scientific">Rubellimicrobium roseum</name>
    <dbReference type="NCBI Taxonomy" id="687525"/>
    <lineage>
        <taxon>Bacteria</taxon>
        <taxon>Pseudomonadati</taxon>
        <taxon>Pseudomonadota</taxon>
        <taxon>Alphaproteobacteria</taxon>
        <taxon>Rhodobacterales</taxon>
        <taxon>Roseobacteraceae</taxon>
        <taxon>Rubellimicrobium</taxon>
    </lineage>
</organism>
<evidence type="ECO:0000256" key="11">
    <source>
        <dbReference type="ARBA" id="ARBA00022777"/>
    </source>
</evidence>
<evidence type="ECO:0000256" key="14">
    <source>
        <dbReference type="ARBA" id="ARBA00023026"/>
    </source>
</evidence>
<dbReference type="InterPro" id="IPR003018">
    <property type="entry name" value="GAF"/>
</dbReference>
<dbReference type="NCBIfam" id="TIGR00229">
    <property type="entry name" value="sensory_box"/>
    <property type="match status" value="2"/>
</dbReference>
<feature type="domain" description="PAC" evidence="18">
    <location>
        <begin position="385"/>
        <end position="438"/>
    </location>
</feature>
<dbReference type="GO" id="GO:0005524">
    <property type="term" value="F:ATP binding"/>
    <property type="evidence" value="ECO:0007669"/>
    <property type="project" value="UniProtKB-KW"/>
</dbReference>
<evidence type="ECO:0000256" key="8">
    <source>
        <dbReference type="ARBA" id="ARBA00022679"/>
    </source>
</evidence>
<comment type="catalytic activity">
    <reaction evidence="1">
        <text>ATP + protein L-histidine = ADP + protein N-phospho-L-histidine.</text>
        <dbReference type="EC" id="2.7.13.3"/>
    </reaction>
</comment>
<evidence type="ECO:0000256" key="7">
    <source>
        <dbReference type="ARBA" id="ARBA00022643"/>
    </source>
</evidence>
<comment type="caution">
    <text evidence="19">The sequence shown here is derived from an EMBL/GenBank/DDBJ whole genome shotgun (WGS) entry which is preliminary data.</text>
</comment>
<gene>
    <name evidence="19" type="ORF">FHG71_22875</name>
</gene>
<dbReference type="InterPro" id="IPR035965">
    <property type="entry name" value="PAS-like_dom_sf"/>
</dbReference>
<dbReference type="Pfam" id="PF07536">
    <property type="entry name" value="HWE_HK"/>
    <property type="match status" value="1"/>
</dbReference>
<dbReference type="Gene3D" id="3.30.450.40">
    <property type="match status" value="1"/>
</dbReference>
<proteinExistence type="predicted"/>
<keyword evidence="7" id="KW-0288">FMN</keyword>
<feature type="domain" description="PAC" evidence="18">
    <location>
        <begin position="254"/>
        <end position="307"/>
    </location>
</feature>
<dbReference type="InterPro" id="IPR011102">
    <property type="entry name" value="Sig_transdc_His_kinase_HWE"/>
</dbReference>
<dbReference type="CDD" id="cd00130">
    <property type="entry name" value="PAS"/>
    <property type="match status" value="2"/>
</dbReference>
<keyword evidence="14" id="KW-0843">Virulence</keyword>
<feature type="domain" description="PAS" evidence="17">
    <location>
        <begin position="308"/>
        <end position="383"/>
    </location>
</feature>
<dbReference type="SMART" id="SM00911">
    <property type="entry name" value="HWE_HK"/>
    <property type="match status" value="1"/>
</dbReference>
<keyword evidence="9" id="KW-0677">Repeat</keyword>
<dbReference type="OrthoDB" id="9816309at2"/>
<dbReference type="Pfam" id="PF08447">
    <property type="entry name" value="PAS_3"/>
    <property type="match status" value="1"/>
</dbReference>
<keyword evidence="5" id="KW-0716">Sensory transduction</keyword>
<reference evidence="19 20" key="1">
    <citation type="submission" date="2019-06" db="EMBL/GenBank/DDBJ databases">
        <authorList>
            <person name="Jiang L."/>
        </authorList>
    </citation>
    <scope>NUCLEOTIDE SEQUENCE [LARGE SCALE GENOMIC DNA]</scope>
    <source>
        <strain evidence="19 20">YIM 48858</strain>
    </source>
</reference>
<evidence type="ECO:0000256" key="1">
    <source>
        <dbReference type="ARBA" id="ARBA00000085"/>
    </source>
</evidence>
<evidence type="ECO:0000256" key="15">
    <source>
        <dbReference type="ARBA" id="ARBA00023170"/>
    </source>
</evidence>
<keyword evidence="3" id="KW-0600">Photoreceptor protein</keyword>
<keyword evidence="6" id="KW-0285">Flavoprotein</keyword>
<feature type="compositionally biased region" description="Basic and acidic residues" evidence="16">
    <location>
        <begin position="236"/>
        <end position="254"/>
    </location>
</feature>
<dbReference type="AlphaFoldDB" id="A0A5C4N360"/>
<keyword evidence="13" id="KW-0157">Chromophore</keyword>
<evidence type="ECO:0000256" key="4">
    <source>
        <dbReference type="ARBA" id="ARBA00022553"/>
    </source>
</evidence>
<evidence type="ECO:0000256" key="16">
    <source>
        <dbReference type="SAM" id="MobiDB-lite"/>
    </source>
</evidence>
<accession>A0A5C4N360</accession>
<evidence type="ECO:0000256" key="2">
    <source>
        <dbReference type="ARBA" id="ARBA00012438"/>
    </source>
</evidence>
<keyword evidence="12" id="KW-0067">ATP-binding</keyword>
<name>A0A5C4N360_9RHOB</name>
<dbReference type="InterPro" id="IPR036890">
    <property type="entry name" value="HATPase_C_sf"/>
</dbReference>
<dbReference type="SMART" id="SM00086">
    <property type="entry name" value="PAC"/>
    <property type="match status" value="2"/>
</dbReference>
<dbReference type="PROSITE" id="PS50112">
    <property type="entry name" value="PAS"/>
    <property type="match status" value="2"/>
</dbReference>
<dbReference type="RefSeq" id="WP_139084095.1">
    <property type="nucleotide sequence ID" value="NZ_VDFV01000111.1"/>
</dbReference>
<dbReference type="InterPro" id="IPR013767">
    <property type="entry name" value="PAS_fold"/>
</dbReference>
<dbReference type="PANTHER" id="PTHR41523">
    <property type="entry name" value="TWO-COMPONENT SYSTEM SENSOR PROTEIN"/>
    <property type="match status" value="1"/>
</dbReference>
<dbReference type="InterPro" id="IPR013655">
    <property type="entry name" value="PAS_fold_3"/>
</dbReference>
<keyword evidence="15" id="KW-0675">Receptor</keyword>
<keyword evidence="11" id="KW-0418">Kinase</keyword>
<dbReference type="InterPro" id="IPR000700">
    <property type="entry name" value="PAS-assoc_C"/>
</dbReference>
<dbReference type="Gene3D" id="3.30.450.20">
    <property type="entry name" value="PAS domain"/>
    <property type="match status" value="2"/>
</dbReference>
<keyword evidence="4" id="KW-0597">Phosphoprotein</keyword>
<dbReference type="SUPFAM" id="SSF55781">
    <property type="entry name" value="GAF domain-like"/>
    <property type="match status" value="1"/>
</dbReference>
<dbReference type="Pfam" id="PF00989">
    <property type="entry name" value="PAS"/>
    <property type="match status" value="1"/>
</dbReference>
<evidence type="ECO:0000256" key="9">
    <source>
        <dbReference type="ARBA" id="ARBA00022737"/>
    </source>
</evidence>
<evidence type="ECO:0000256" key="10">
    <source>
        <dbReference type="ARBA" id="ARBA00022741"/>
    </source>
</evidence>
<keyword evidence="10" id="KW-0547">Nucleotide-binding</keyword>
<dbReference type="Proteomes" id="UP000305709">
    <property type="component" value="Unassembled WGS sequence"/>
</dbReference>
<dbReference type="InterPro" id="IPR000014">
    <property type="entry name" value="PAS"/>
</dbReference>
<dbReference type="InterPro" id="IPR001610">
    <property type="entry name" value="PAC"/>
</dbReference>
<keyword evidence="20" id="KW-1185">Reference proteome</keyword>
<evidence type="ECO:0000313" key="19">
    <source>
        <dbReference type="EMBL" id="TNC59359.1"/>
    </source>
</evidence>
<dbReference type="PROSITE" id="PS50113">
    <property type="entry name" value="PAC"/>
    <property type="match status" value="2"/>
</dbReference>
<protein>
    <recommendedName>
        <fullName evidence="2">histidine kinase</fullName>
        <ecNumber evidence="2">2.7.13.3</ecNumber>
    </recommendedName>
</protein>
<feature type="domain" description="PAS" evidence="17">
    <location>
        <begin position="180"/>
        <end position="239"/>
    </location>
</feature>
<dbReference type="GO" id="GO:0004673">
    <property type="term" value="F:protein histidine kinase activity"/>
    <property type="evidence" value="ECO:0007669"/>
    <property type="project" value="UniProtKB-EC"/>
</dbReference>